<protein>
    <submittedName>
        <fullName evidence="2">Ubiquinone/menaquinone biosynthesis C-methylase UbiE</fullName>
    </submittedName>
</protein>
<keyword evidence="2" id="KW-0489">Methyltransferase</keyword>
<dbReference type="PANTHER" id="PTHR43591">
    <property type="entry name" value="METHYLTRANSFERASE"/>
    <property type="match status" value="1"/>
</dbReference>
<dbReference type="Pfam" id="PF13847">
    <property type="entry name" value="Methyltransf_31"/>
    <property type="match status" value="1"/>
</dbReference>
<sequence length="276" mass="30163">MTHISNTEQFRIWNGADGHHWADHHARYDTMASGYDEHLFEAAALSEHSRVLDIGCGTGQTTRTAARRAHRGHAVGLDLSEPMLARARQIAASEKLTNIGFEQGDAQVHPFTADRFDTVISRAGVMFFADPVAAFTNIATAMKPGGRIVFTCHREPGDTVSEIFAALAEYVPIPEFSDLDPGVTNFADPDQVRDVLTTAGFAAVTATGFECLTILGRDRRDATDFLFTAHLRSLVAGADTTALRKAKDAVEATLRPHETDLVRIPARGWLYSAERI</sequence>
<feature type="domain" description="Methyltransferase" evidence="1">
    <location>
        <begin position="46"/>
        <end position="159"/>
    </location>
</feature>
<dbReference type="AlphaFoldDB" id="A0A370GET5"/>
<proteinExistence type="predicted"/>
<keyword evidence="2" id="KW-0830">Ubiquinone</keyword>
<keyword evidence="2" id="KW-0808">Transferase</keyword>
<dbReference type="OrthoDB" id="9777638at2"/>
<dbReference type="Gene3D" id="3.40.50.150">
    <property type="entry name" value="Vaccinia Virus protein VP39"/>
    <property type="match status" value="1"/>
</dbReference>
<evidence type="ECO:0000313" key="3">
    <source>
        <dbReference type="Proteomes" id="UP000255355"/>
    </source>
</evidence>
<dbReference type="InterPro" id="IPR029063">
    <property type="entry name" value="SAM-dependent_MTases_sf"/>
</dbReference>
<dbReference type="Proteomes" id="UP000255355">
    <property type="component" value="Unassembled WGS sequence"/>
</dbReference>
<dbReference type="GO" id="GO:0008168">
    <property type="term" value="F:methyltransferase activity"/>
    <property type="evidence" value="ECO:0007669"/>
    <property type="project" value="UniProtKB-KW"/>
</dbReference>
<dbReference type="SUPFAM" id="SSF53335">
    <property type="entry name" value="S-adenosyl-L-methionine-dependent methyltransferases"/>
    <property type="match status" value="1"/>
</dbReference>
<dbReference type="STRING" id="1210089.GCA_001613165_07646"/>
<evidence type="ECO:0000259" key="1">
    <source>
        <dbReference type="Pfam" id="PF13847"/>
    </source>
</evidence>
<accession>A0A370GET5</accession>
<reference evidence="2 3" key="1">
    <citation type="submission" date="2018-07" db="EMBL/GenBank/DDBJ databases">
        <title>Genomic Encyclopedia of Type Strains, Phase IV (KMG-IV): sequencing the most valuable type-strain genomes for metagenomic binning, comparative biology and taxonomic classification.</title>
        <authorList>
            <person name="Goeker M."/>
        </authorList>
    </citation>
    <scope>NUCLEOTIDE SEQUENCE [LARGE SCALE GENOMIC DNA]</scope>
    <source>
        <strain evidence="2 3">DSM 44952</strain>
    </source>
</reference>
<evidence type="ECO:0000313" key="2">
    <source>
        <dbReference type="EMBL" id="RDI41780.1"/>
    </source>
</evidence>
<name>A0A370GET5_9NOCA</name>
<dbReference type="RefSeq" id="WP_068031817.1">
    <property type="nucleotide sequence ID" value="NZ_QQAZ01000030.1"/>
</dbReference>
<dbReference type="GO" id="GO:0032259">
    <property type="term" value="P:methylation"/>
    <property type="evidence" value="ECO:0007669"/>
    <property type="project" value="UniProtKB-KW"/>
</dbReference>
<dbReference type="EMBL" id="QQAZ01000030">
    <property type="protein sequence ID" value="RDI41780.1"/>
    <property type="molecule type" value="Genomic_DNA"/>
</dbReference>
<dbReference type="InterPro" id="IPR025714">
    <property type="entry name" value="Methyltranfer_dom"/>
</dbReference>
<comment type="caution">
    <text evidence="2">The sequence shown here is derived from an EMBL/GenBank/DDBJ whole genome shotgun (WGS) entry which is preliminary data.</text>
</comment>
<dbReference type="CDD" id="cd02440">
    <property type="entry name" value="AdoMet_MTases"/>
    <property type="match status" value="1"/>
</dbReference>
<keyword evidence="3" id="KW-1185">Reference proteome</keyword>
<gene>
    <name evidence="2" type="ORF">DFR68_13029</name>
</gene>
<organism evidence="2 3">
    <name type="scientific">Nocardia mexicana</name>
    <dbReference type="NCBI Taxonomy" id="279262"/>
    <lineage>
        <taxon>Bacteria</taxon>
        <taxon>Bacillati</taxon>
        <taxon>Actinomycetota</taxon>
        <taxon>Actinomycetes</taxon>
        <taxon>Mycobacteriales</taxon>
        <taxon>Nocardiaceae</taxon>
        <taxon>Nocardia</taxon>
    </lineage>
</organism>